<dbReference type="RefSeq" id="WP_289505332.1">
    <property type="nucleotide sequence ID" value="NZ_CP116805.1"/>
</dbReference>
<accession>A0AAE9XUC9</accession>
<evidence type="ECO:0000259" key="2">
    <source>
        <dbReference type="Pfam" id="PF13462"/>
    </source>
</evidence>
<evidence type="ECO:0000313" key="3">
    <source>
        <dbReference type="EMBL" id="WCL55510.1"/>
    </source>
</evidence>
<dbReference type="InterPro" id="IPR036249">
    <property type="entry name" value="Thioredoxin-like_sf"/>
</dbReference>
<feature type="signal peptide" evidence="1">
    <location>
        <begin position="1"/>
        <end position="20"/>
    </location>
</feature>
<name>A0AAE9XUC9_9PROT</name>
<dbReference type="SUPFAM" id="SSF52833">
    <property type="entry name" value="Thioredoxin-like"/>
    <property type="match status" value="1"/>
</dbReference>
<keyword evidence="4" id="KW-1185">Reference proteome</keyword>
<gene>
    <name evidence="3" type="ORF">PH603_07020</name>
</gene>
<dbReference type="AlphaFoldDB" id="A0AAE9XUC9"/>
<organism evidence="3 4">
    <name type="scientific">Gimibacter soli</name>
    <dbReference type="NCBI Taxonomy" id="3024400"/>
    <lineage>
        <taxon>Bacteria</taxon>
        <taxon>Pseudomonadati</taxon>
        <taxon>Pseudomonadota</taxon>
        <taxon>Alphaproteobacteria</taxon>
        <taxon>Kordiimonadales</taxon>
        <taxon>Temperatibacteraceae</taxon>
        <taxon>Gimibacter</taxon>
    </lineage>
</organism>
<reference evidence="3" key="1">
    <citation type="submission" date="2023-01" db="EMBL/GenBank/DDBJ databases">
        <title>The genome sequence of Kordiimonadaceae bacterium 6D33.</title>
        <authorList>
            <person name="Liu Y."/>
        </authorList>
    </citation>
    <scope>NUCLEOTIDE SEQUENCE</scope>
    <source>
        <strain evidence="3">6D33</strain>
    </source>
</reference>
<dbReference type="KEGG" id="gso:PH603_07020"/>
<feature type="domain" description="Thioredoxin-like fold" evidence="2">
    <location>
        <begin position="30"/>
        <end position="197"/>
    </location>
</feature>
<dbReference type="Proteomes" id="UP001217500">
    <property type="component" value="Chromosome"/>
</dbReference>
<dbReference type="EMBL" id="CP116805">
    <property type="protein sequence ID" value="WCL55510.1"/>
    <property type="molecule type" value="Genomic_DNA"/>
</dbReference>
<sequence length="202" mass="21576">MKAIIGGTLIALFFSAAGQAADVAAAPHGTKGDIIYGDPKADIEIIEYGSLTCAHCAHFANDILPAIKEKYLDTGKARLHYRNIIRDQVDLAISAVARCGDMEMTHKLTAAFFASQDKWIHLGSEAAMIDSLATVAAAAGMERTEFDRCAADADMRKGLVEMTQRGAQLYGVRQTPTVIVNGMVLPDYSAESIEAAIGLSLK</sequence>
<dbReference type="InterPro" id="IPR012336">
    <property type="entry name" value="Thioredoxin-like_fold"/>
</dbReference>
<keyword evidence="1" id="KW-0732">Signal</keyword>
<evidence type="ECO:0000313" key="4">
    <source>
        <dbReference type="Proteomes" id="UP001217500"/>
    </source>
</evidence>
<evidence type="ECO:0000256" key="1">
    <source>
        <dbReference type="SAM" id="SignalP"/>
    </source>
</evidence>
<dbReference type="Gene3D" id="3.40.30.10">
    <property type="entry name" value="Glutaredoxin"/>
    <property type="match status" value="1"/>
</dbReference>
<proteinExistence type="predicted"/>
<feature type="chain" id="PRO_5041918750" evidence="1">
    <location>
        <begin position="21"/>
        <end position="202"/>
    </location>
</feature>
<dbReference type="Pfam" id="PF13462">
    <property type="entry name" value="Thioredoxin_4"/>
    <property type="match status" value="1"/>
</dbReference>
<protein>
    <submittedName>
        <fullName evidence="3">Thioredoxin domain-containing protein</fullName>
    </submittedName>
</protein>